<dbReference type="OMA" id="GIFSTSW"/>
<evidence type="ECO:0000313" key="3">
    <source>
        <dbReference type="EMBL" id="KCW90619.1"/>
    </source>
</evidence>
<gene>
    <name evidence="3" type="ORF">EUGRSUZ_A02724</name>
</gene>
<organism evidence="3">
    <name type="scientific">Eucalyptus grandis</name>
    <name type="common">Flooded gum</name>
    <dbReference type="NCBI Taxonomy" id="71139"/>
    <lineage>
        <taxon>Eukaryota</taxon>
        <taxon>Viridiplantae</taxon>
        <taxon>Streptophyta</taxon>
        <taxon>Embryophyta</taxon>
        <taxon>Tracheophyta</taxon>
        <taxon>Spermatophyta</taxon>
        <taxon>Magnoliopsida</taxon>
        <taxon>eudicotyledons</taxon>
        <taxon>Gunneridae</taxon>
        <taxon>Pentapetalae</taxon>
        <taxon>rosids</taxon>
        <taxon>malvids</taxon>
        <taxon>Myrtales</taxon>
        <taxon>Myrtaceae</taxon>
        <taxon>Myrtoideae</taxon>
        <taxon>Eucalypteae</taxon>
        <taxon>Eucalyptus</taxon>
    </lineage>
</organism>
<feature type="transmembrane region" description="Helical" evidence="2">
    <location>
        <begin position="103"/>
        <end position="124"/>
    </location>
</feature>
<dbReference type="InterPro" id="IPR021855">
    <property type="entry name" value="PAM68-like"/>
</dbReference>
<reference evidence="3" key="1">
    <citation type="submission" date="2013-07" db="EMBL/GenBank/DDBJ databases">
        <title>The genome of Eucalyptus grandis.</title>
        <authorList>
            <person name="Schmutz J."/>
            <person name="Hayes R."/>
            <person name="Myburg A."/>
            <person name="Tuskan G."/>
            <person name="Grattapaglia D."/>
            <person name="Rokhsar D.S."/>
        </authorList>
    </citation>
    <scope>NUCLEOTIDE SEQUENCE</scope>
    <source>
        <tissue evidence="3">Leaf extractions</tissue>
    </source>
</reference>
<feature type="compositionally biased region" description="Polar residues" evidence="1">
    <location>
        <begin position="15"/>
        <end position="35"/>
    </location>
</feature>
<feature type="transmembrane region" description="Helical" evidence="2">
    <location>
        <begin position="136"/>
        <end position="157"/>
    </location>
</feature>
<dbReference type="STRING" id="71139.A0A059DJP4"/>
<sequence length="189" mass="20332">MEALLFTSKPPLLSTKHSSSNSQPYLPSTHSSPISPNRRHPPPLKPWKLHANAKGFAGQPPPGKARPTAGRPDTTKSSSGGGEDDDDDDQIPQVVFERMTGRILAFVGVPMAAGIALLYVMGAIKERELLDVPRWLPFLTTLLCFGASALGIAYGTLSSSWDPDKSGSALGLDEAQRNWAEIWKDEGQA</sequence>
<name>A0A059DJP4_EUCGR</name>
<dbReference type="PANTHER" id="PTHR34575:SF6">
    <property type="entry name" value="EXPRESSED PROTEIN"/>
    <property type="match status" value="1"/>
</dbReference>
<protein>
    <recommendedName>
        <fullName evidence="4">PAM68-like protein</fullName>
    </recommendedName>
</protein>
<proteinExistence type="predicted"/>
<dbReference type="eggNOG" id="ENOG502S1GI">
    <property type="taxonomic scope" value="Eukaryota"/>
</dbReference>
<keyword evidence="2" id="KW-0812">Transmembrane</keyword>
<dbReference type="Pfam" id="PF11947">
    <property type="entry name" value="DUF3464"/>
    <property type="match status" value="1"/>
</dbReference>
<evidence type="ECO:0000256" key="2">
    <source>
        <dbReference type="SAM" id="Phobius"/>
    </source>
</evidence>
<accession>A0A059DJP4</accession>
<dbReference type="EMBL" id="KK198753">
    <property type="protein sequence ID" value="KCW90619.1"/>
    <property type="molecule type" value="Genomic_DNA"/>
</dbReference>
<dbReference type="GO" id="GO:0010258">
    <property type="term" value="P:NADH dehydrogenase complex (plastoquinone) assembly"/>
    <property type="evidence" value="ECO:0000318"/>
    <property type="project" value="GO_Central"/>
</dbReference>
<dbReference type="PANTHER" id="PTHR34575">
    <property type="entry name" value="PROTEIN PAM68, CHLOROPLASTIC"/>
    <property type="match status" value="1"/>
</dbReference>
<dbReference type="InParanoid" id="A0A059DJP4"/>
<keyword evidence="2" id="KW-0472">Membrane</keyword>
<evidence type="ECO:0008006" key="4">
    <source>
        <dbReference type="Google" id="ProtNLM"/>
    </source>
</evidence>
<dbReference type="Gramene" id="KCW90619">
    <property type="protein sequence ID" value="KCW90619"/>
    <property type="gene ID" value="EUGRSUZ_A02724"/>
</dbReference>
<dbReference type="AlphaFoldDB" id="A0A059DJP4"/>
<dbReference type="FunCoup" id="A0A059DJP4">
    <property type="interactions" value="656"/>
</dbReference>
<feature type="region of interest" description="Disordered" evidence="1">
    <location>
        <begin position="1"/>
        <end position="89"/>
    </location>
</feature>
<evidence type="ECO:0000256" key="1">
    <source>
        <dbReference type="SAM" id="MobiDB-lite"/>
    </source>
</evidence>
<keyword evidence="2" id="KW-1133">Transmembrane helix</keyword>